<keyword evidence="3 5" id="KW-1133">Transmembrane helix</keyword>
<reference evidence="7 8" key="1">
    <citation type="submission" date="2014-03" db="EMBL/GenBank/DDBJ databases">
        <title>The draft genome sequence of Marivita geojedonensis KCTC 23882.</title>
        <authorList>
            <person name="Lai Q."/>
            <person name="Shao Z."/>
        </authorList>
    </citation>
    <scope>NUCLEOTIDE SEQUENCE [LARGE SCALE GENOMIC DNA]</scope>
    <source>
        <strain evidence="7 8">DPG-138</strain>
    </source>
</reference>
<feature type="transmembrane region" description="Helical" evidence="5">
    <location>
        <begin position="39"/>
        <end position="59"/>
    </location>
</feature>
<keyword evidence="2 5" id="KW-0812">Transmembrane</keyword>
<feature type="transmembrane region" description="Helical" evidence="5">
    <location>
        <begin position="99"/>
        <end position="119"/>
    </location>
</feature>
<dbReference type="InterPro" id="IPR050638">
    <property type="entry name" value="AA-Vitamin_Transporters"/>
</dbReference>
<accession>A0A1X4NLU8</accession>
<feature type="transmembrane region" description="Helical" evidence="5">
    <location>
        <begin position="221"/>
        <end position="242"/>
    </location>
</feature>
<evidence type="ECO:0000259" key="6">
    <source>
        <dbReference type="Pfam" id="PF00892"/>
    </source>
</evidence>
<feature type="transmembrane region" description="Helical" evidence="5">
    <location>
        <begin position="276"/>
        <end position="297"/>
    </location>
</feature>
<evidence type="ECO:0000313" key="7">
    <source>
        <dbReference type="EMBL" id="OSQ51198.1"/>
    </source>
</evidence>
<evidence type="ECO:0000256" key="4">
    <source>
        <dbReference type="ARBA" id="ARBA00023136"/>
    </source>
</evidence>
<dbReference type="STRING" id="1123756.MGEO_08990"/>
<dbReference type="InterPro" id="IPR000620">
    <property type="entry name" value="EamA_dom"/>
</dbReference>
<evidence type="ECO:0000313" key="8">
    <source>
        <dbReference type="Proteomes" id="UP000193926"/>
    </source>
</evidence>
<dbReference type="RefSeq" id="WP_170102900.1">
    <property type="nucleotide sequence ID" value="NZ_JFKC01000006.1"/>
</dbReference>
<dbReference type="EMBL" id="JFKC01000006">
    <property type="protein sequence ID" value="OSQ51198.1"/>
    <property type="molecule type" value="Genomic_DNA"/>
</dbReference>
<evidence type="ECO:0000256" key="5">
    <source>
        <dbReference type="SAM" id="Phobius"/>
    </source>
</evidence>
<organism evidence="7 8">
    <name type="scientific">Marivita geojedonensis</name>
    <dbReference type="NCBI Taxonomy" id="1123756"/>
    <lineage>
        <taxon>Bacteria</taxon>
        <taxon>Pseudomonadati</taxon>
        <taxon>Pseudomonadota</taxon>
        <taxon>Alphaproteobacteria</taxon>
        <taxon>Rhodobacterales</taxon>
        <taxon>Roseobacteraceae</taxon>
        <taxon>Marivita</taxon>
    </lineage>
</organism>
<protein>
    <submittedName>
        <fullName evidence="7">Membrane protein</fullName>
    </submittedName>
</protein>
<comment type="caution">
    <text evidence="7">The sequence shown here is derived from an EMBL/GenBank/DDBJ whole genome shotgun (WGS) entry which is preliminary data.</text>
</comment>
<dbReference type="PANTHER" id="PTHR32322">
    <property type="entry name" value="INNER MEMBRANE TRANSPORTER"/>
    <property type="match status" value="1"/>
</dbReference>
<feature type="transmembrane region" description="Helical" evidence="5">
    <location>
        <begin position="190"/>
        <end position="209"/>
    </location>
</feature>
<evidence type="ECO:0000256" key="3">
    <source>
        <dbReference type="ARBA" id="ARBA00022989"/>
    </source>
</evidence>
<keyword evidence="4 5" id="KW-0472">Membrane</keyword>
<feature type="transmembrane region" description="Helical" evidence="5">
    <location>
        <begin position="12"/>
        <end position="33"/>
    </location>
</feature>
<dbReference type="AlphaFoldDB" id="A0A1X4NLU8"/>
<comment type="subcellular location">
    <subcellularLocation>
        <location evidence="1">Membrane</location>
        <topology evidence="1">Multi-pass membrane protein</topology>
    </subcellularLocation>
</comment>
<dbReference type="GO" id="GO:0016020">
    <property type="term" value="C:membrane"/>
    <property type="evidence" value="ECO:0007669"/>
    <property type="project" value="UniProtKB-SubCell"/>
</dbReference>
<name>A0A1X4NLU8_9RHOB</name>
<feature type="transmembrane region" description="Helical" evidence="5">
    <location>
        <begin position="131"/>
        <end position="153"/>
    </location>
</feature>
<dbReference type="Proteomes" id="UP000193926">
    <property type="component" value="Unassembled WGS sequence"/>
</dbReference>
<dbReference type="PANTHER" id="PTHR32322:SF9">
    <property type="entry name" value="AMINO-ACID METABOLITE EFFLUX PUMP-RELATED"/>
    <property type="match status" value="1"/>
</dbReference>
<feature type="transmembrane region" description="Helical" evidence="5">
    <location>
        <begin position="71"/>
        <end position="93"/>
    </location>
</feature>
<proteinExistence type="predicted"/>
<sequence length="309" mass="32515">MHSQPEITPANWAMVATLGLVWGATFLFIELALRGITPFWLAAGRIGFAALLAVAVWQLRGGKLFLTEDTAWGALALSGLFNSAVPFMLLSWGQQSVTSGFAGVSMASGALIMLPLAHVFVPGERITPRRLIGMVVGFVGVTVLLGGQAFASSGDPLEPFGRLACIGAATCYAISSVLMRRLPPIDPFGLAALALVFGSLLVIPAAVVVEGLPPLPDAETLFIVALLGLIPTAGANMLRILVIRSAGPVFMSLVSYQVPMWSVLLGILVLGEPFRVTLLLAMGLILLGVLISQWGALQRLFRRGTTPSS</sequence>
<keyword evidence="8" id="KW-1185">Reference proteome</keyword>
<gene>
    <name evidence="7" type="ORF">MGEO_08990</name>
</gene>
<evidence type="ECO:0000256" key="1">
    <source>
        <dbReference type="ARBA" id="ARBA00004141"/>
    </source>
</evidence>
<evidence type="ECO:0000256" key="2">
    <source>
        <dbReference type="ARBA" id="ARBA00022692"/>
    </source>
</evidence>
<feature type="domain" description="EamA" evidence="6">
    <location>
        <begin position="161"/>
        <end position="291"/>
    </location>
</feature>
<dbReference type="InterPro" id="IPR037185">
    <property type="entry name" value="EmrE-like"/>
</dbReference>
<feature type="domain" description="EamA" evidence="6">
    <location>
        <begin position="14"/>
        <end position="145"/>
    </location>
</feature>
<feature type="transmembrane region" description="Helical" evidence="5">
    <location>
        <begin position="249"/>
        <end position="270"/>
    </location>
</feature>
<dbReference type="SUPFAM" id="SSF103481">
    <property type="entry name" value="Multidrug resistance efflux transporter EmrE"/>
    <property type="match status" value="2"/>
</dbReference>
<dbReference type="Pfam" id="PF00892">
    <property type="entry name" value="EamA"/>
    <property type="match status" value="2"/>
</dbReference>